<name>A0AAD9EFX5_9PEZI</name>
<dbReference type="Proteomes" id="UP001243330">
    <property type="component" value="Unassembled WGS sequence"/>
</dbReference>
<dbReference type="AlphaFoldDB" id="A0AAD9EFX5"/>
<dbReference type="EMBL" id="JAQOWY010000212">
    <property type="protein sequence ID" value="KAK1847125.1"/>
    <property type="molecule type" value="Genomic_DNA"/>
</dbReference>
<reference evidence="1" key="1">
    <citation type="submission" date="2023-01" db="EMBL/GenBank/DDBJ databases">
        <title>Colletotrichum chrysophilum M932 genome sequence.</title>
        <authorList>
            <person name="Baroncelli R."/>
        </authorList>
    </citation>
    <scope>NUCLEOTIDE SEQUENCE</scope>
    <source>
        <strain evidence="1">M932</strain>
    </source>
</reference>
<keyword evidence="2" id="KW-1185">Reference proteome</keyword>
<comment type="caution">
    <text evidence="1">The sequence shown here is derived from an EMBL/GenBank/DDBJ whole genome shotgun (WGS) entry which is preliminary data.</text>
</comment>
<accession>A0AAD9EFX5</accession>
<sequence>MGEKLGLAMGWMHAVVELRALRDHGWGRGGMGMAAMGERATLDMGDAHDVIGWDGTDDGLMGGWRGHGFRFGDERQLAVQQIGTDDRRQTTDDRWSAGSRFGPASVLGRGVEDGLNGNAVVPLCGLVKQERLSSSDVSRLKSALSAESWDLTD</sequence>
<protein>
    <submittedName>
        <fullName evidence="1">Uncharacterized protein</fullName>
    </submittedName>
</protein>
<organism evidence="1 2">
    <name type="scientific">Colletotrichum chrysophilum</name>
    <dbReference type="NCBI Taxonomy" id="1836956"/>
    <lineage>
        <taxon>Eukaryota</taxon>
        <taxon>Fungi</taxon>
        <taxon>Dikarya</taxon>
        <taxon>Ascomycota</taxon>
        <taxon>Pezizomycotina</taxon>
        <taxon>Sordariomycetes</taxon>
        <taxon>Hypocreomycetidae</taxon>
        <taxon>Glomerellales</taxon>
        <taxon>Glomerellaceae</taxon>
        <taxon>Colletotrichum</taxon>
        <taxon>Colletotrichum gloeosporioides species complex</taxon>
    </lineage>
</organism>
<proteinExistence type="predicted"/>
<evidence type="ECO:0000313" key="1">
    <source>
        <dbReference type="EMBL" id="KAK1847125.1"/>
    </source>
</evidence>
<evidence type="ECO:0000313" key="2">
    <source>
        <dbReference type="Proteomes" id="UP001243330"/>
    </source>
</evidence>
<gene>
    <name evidence="1" type="ORF">CCHR01_10231</name>
</gene>